<dbReference type="InterPro" id="IPR050240">
    <property type="entry name" value="DNA_pol_type-B"/>
</dbReference>
<feature type="domain" description="DNA-directed DNA polymerase family B multifunctional" evidence="19">
    <location>
        <begin position="726"/>
        <end position="1168"/>
    </location>
</feature>
<dbReference type="Gene3D" id="3.30.420.10">
    <property type="entry name" value="Ribonuclease H-like superfamily/Ribonuclease H"/>
    <property type="match status" value="1"/>
</dbReference>
<dbReference type="InterPro" id="IPR006172">
    <property type="entry name" value="DNA-dir_DNA_pol_B"/>
</dbReference>
<keyword evidence="4" id="KW-0004">4Fe-4S</keyword>
<dbReference type="PANTHER" id="PTHR10322">
    <property type="entry name" value="DNA POLYMERASE CATALYTIC SUBUNIT"/>
    <property type="match status" value="1"/>
</dbReference>
<feature type="compositionally biased region" description="Low complexity" evidence="18">
    <location>
        <begin position="404"/>
        <end position="428"/>
    </location>
</feature>
<keyword evidence="10" id="KW-0862">Zinc</keyword>
<dbReference type="SUPFAM" id="SSF53098">
    <property type="entry name" value="Ribonuclease H-like"/>
    <property type="match status" value="1"/>
</dbReference>
<dbReference type="SMART" id="SM00486">
    <property type="entry name" value="POLBc"/>
    <property type="match status" value="1"/>
</dbReference>
<dbReference type="EMBL" id="SIDB01000004">
    <property type="protein sequence ID" value="KAI3433870.1"/>
    <property type="molecule type" value="Genomic_DNA"/>
</dbReference>
<keyword evidence="14" id="KW-0411">Iron-sulfur</keyword>
<evidence type="ECO:0000256" key="4">
    <source>
        <dbReference type="ARBA" id="ARBA00022485"/>
    </source>
</evidence>
<dbReference type="InterPro" id="IPR043502">
    <property type="entry name" value="DNA/RNA_pol_sf"/>
</dbReference>
<dbReference type="InterPro" id="IPR012337">
    <property type="entry name" value="RNaseH-like_sf"/>
</dbReference>
<feature type="region of interest" description="Disordered" evidence="18">
    <location>
        <begin position="1"/>
        <end position="20"/>
    </location>
</feature>
<comment type="similarity">
    <text evidence="2">Belongs to the DNA polymerase type-B family.</text>
</comment>
<feature type="domain" description="DNA-directed DNA polymerase family B exonuclease" evidence="20">
    <location>
        <begin position="516"/>
        <end position="637"/>
    </location>
</feature>
<sequence>MAPKRQAPAHGPQTPGKRAQPVTVEYERARLAAPRTVHLRHQRQRPAVPALGAGLCFMVTDVIEGSEGRFSIWGTTPAGASVLLRTAFQPYFYIAAPKGQAVNAGQRGADGMEAEDEQIDWDAVQLDRIKRLLNSCLSGGCRIDRVEAVQRKPIMFFRPDLPDGETYLKLSVAGDTSLRRVSTAVHAIIVSGNLRAKGLVWRDFTLYEAEVSLLQRLLVDVPLSGGAWLYVPSAAAAAEVLGPNRTPPAAEAAATSTTDTAAAAAAAAGAQRVPPGGGWRAVSDAERVSSCDLEIVAPWQALVCLSPDATQLADPSWSPFASSGDGCGSSSSEAQPAAEAVPPAARQAAEAAKRGDIAGLRMMVLDVLAAAADGADRVAVASKGDPVVAISCTFFPFSAQGHSAPPTQQQQQQQQQEGAGAGPSSAAAPPGPGPGDSGGEEEEGEEVLLVATAAAAAGGPTAAGVRRPLGASVAAAMGVAAAAAASETLVFLLHPRAAAQQQEVAERSVGAAAAGSGGARVLLFETEADMLSAWAACVNAADPDVIALFEVSDTLAVIQDRFAALQLSLKISRMLPRFAKPMSVKKVTMYSAQWVRSQSRMSSTSNQETWRADIDGRIVVDVLRQVLTAQNLSSFSLTDCVQSLLGQTIEVLRPGCLAGLLGLAGPPPQQLHHQRLVPGTADTADALRVARYALRRCDAVGSLLQRLATVPEMFEMARATGLTLGQAVNQAQMIRTYSLLLRTARRQNFLVPGRQEAKDLQEHTFILHPVETGTVGLYKQPVAILDFSSLYPSIYRAHNLCYSTLLHKDDQALLPADQQTITPTGAAFVKPSVRPGILPGILAALIAARGATRELLKAATDPATRAVLDSRQKALKVTANALYGFTGAGASPLQCIQLADSCLAFGAQGCRRAKQVVEEAAASGKLAPYGGGARVVYGHTDSLFLHLPQAADARQAIAAGRLASKLVTAAFPPPMELKFERVCHPFLLLHVNRYAGRAFERDEDVEQGGELICKGLKSMWRQTAPVLRKALHGALVRILMEDNLRGALEFVSGEIRRLLSGQVELHELIMTGGLWRVTGQQVENAAEGKPNSEEVKGPHASLAVRLSQRDPGRTFVLGERLPYVLLAGEKLQEDAAEDPLTAAKAGREGDLGLYWKNKLQKPLEEVFRACVPPSQQKAVLQELTGGDHTRVKVDSLNPPPPALGPASPPPRGVRSGGGSQGGAGAARQSRMAAFFRAVPKCLGCKASMPGWKGDLDEAPGLCDSCARTEGRWEDCYVTLLEEQAGVEARQCSAYAACRDCHSGGAVGPVLCENGECPVTYTRLACSSRLQLVDKQLRRMDIW</sequence>
<dbReference type="GO" id="GO:0046872">
    <property type="term" value="F:metal ion binding"/>
    <property type="evidence" value="ECO:0007669"/>
    <property type="project" value="UniProtKB-KW"/>
</dbReference>
<reference evidence="22" key="1">
    <citation type="journal article" date="2019" name="Plant J.">
        <title>Chlorella vulgaris genome assembly and annotation reveals the molecular basis for metabolic acclimation to high light conditions.</title>
        <authorList>
            <person name="Cecchin M."/>
            <person name="Marcolungo L."/>
            <person name="Rossato M."/>
            <person name="Girolomoni L."/>
            <person name="Cosentino E."/>
            <person name="Cuine S."/>
            <person name="Li-Beisson Y."/>
            <person name="Delledonne M."/>
            <person name="Ballottari M."/>
        </authorList>
    </citation>
    <scope>NUCLEOTIDE SEQUENCE</scope>
    <source>
        <strain evidence="22">211/11P</strain>
    </source>
</reference>
<evidence type="ECO:0000256" key="1">
    <source>
        <dbReference type="ARBA" id="ARBA00001966"/>
    </source>
</evidence>
<dbReference type="GO" id="GO:0051539">
    <property type="term" value="F:4 iron, 4 sulfur cluster binding"/>
    <property type="evidence" value="ECO:0007669"/>
    <property type="project" value="UniProtKB-KW"/>
</dbReference>
<dbReference type="InterPro" id="IPR006133">
    <property type="entry name" value="DNA-dir_DNA_pol_B_exonuc"/>
</dbReference>
<dbReference type="GO" id="GO:0043625">
    <property type="term" value="C:delta DNA polymerase complex"/>
    <property type="evidence" value="ECO:0007669"/>
    <property type="project" value="TreeGrafter"/>
</dbReference>
<dbReference type="GO" id="GO:0003677">
    <property type="term" value="F:DNA binding"/>
    <property type="evidence" value="ECO:0007669"/>
    <property type="project" value="UniProtKB-KW"/>
</dbReference>
<evidence type="ECO:0000256" key="17">
    <source>
        <dbReference type="ARBA" id="ARBA00049244"/>
    </source>
</evidence>
<gene>
    <name evidence="22" type="ORF">D9Q98_003673</name>
</gene>
<protein>
    <recommendedName>
        <fullName evidence="16">DNA polymerase delta catalytic subunit</fullName>
        <ecNumber evidence="3">2.7.7.7</ecNumber>
    </recommendedName>
</protein>
<feature type="compositionally biased region" description="Low complexity" evidence="18">
    <location>
        <begin position="322"/>
        <end position="346"/>
    </location>
</feature>
<dbReference type="PANTHER" id="PTHR10322:SF35">
    <property type="entry name" value="DNA-DIRECTED DNA POLYMERASE"/>
    <property type="match status" value="1"/>
</dbReference>
<dbReference type="InterPro" id="IPR036397">
    <property type="entry name" value="RNaseH_sf"/>
</dbReference>
<name>A0A9D4TUH5_CHLVU</name>
<evidence type="ECO:0000259" key="19">
    <source>
        <dbReference type="Pfam" id="PF00136"/>
    </source>
</evidence>
<dbReference type="Pfam" id="PF03104">
    <property type="entry name" value="DNA_pol_B_exo1"/>
    <property type="match status" value="1"/>
</dbReference>
<evidence type="ECO:0000256" key="5">
    <source>
        <dbReference type="ARBA" id="ARBA00022679"/>
    </source>
</evidence>
<feature type="region of interest" description="Disordered" evidence="18">
    <location>
        <begin position="400"/>
        <end position="445"/>
    </location>
</feature>
<comment type="caution">
    <text evidence="22">The sequence shown here is derived from an EMBL/GenBank/DDBJ whole genome shotgun (WGS) entry which is preliminary data.</text>
</comment>
<dbReference type="Proteomes" id="UP001055712">
    <property type="component" value="Unassembled WGS sequence"/>
</dbReference>
<evidence type="ECO:0000256" key="14">
    <source>
        <dbReference type="ARBA" id="ARBA00023014"/>
    </source>
</evidence>
<keyword evidence="5" id="KW-0808">Transferase</keyword>
<dbReference type="SUPFAM" id="SSF56672">
    <property type="entry name" value="DNA/RNA polymerases"/>
    <property type="match status" value="1"/>
</dbReference>
<evidence type="ECO:0000256" key="9">
    <source>
        <dbReference type="ARBA" id="ARBA00022801"/>
    </source>
</evidence>
<evidence type="ECO:0000256" key="18">
    <source>
        <dbReference type="SAM" id="MobiDB-lite"/>
    </source>
</evidence>
<proteinExistence type="inferred from homology"/>
<evidence type="ECO:0000313" key="23">
    <source>
        <dbReference type="Proteomes" id="UP001055712"/>
    </source>
</evidence>
<keyword evidence="7" id="KW-0540">Nuclease</keyword>
<dbReference type="Pfam" id="PF00136">
    <property type="entry name" value="DNA_pol_B"/>
    <property type="match status" value="1"/>
</dbReference>
<dbReference type="Gene3D" id="1.10.132.60">
    <property type="entry name" value="DNA polymerase family B, C-terminal domain"/>
    <property type="match status" value="1"/>
</dbReference>
<dbReference type="GO" id="GO:0000166">
    <property type="term" value="F:nucleotide binding"/>
    <property type="evidence" value="ECO:0007669"/>
    <property type="project" value="InterPro"/>
</dbReference>
<organism evidence="22 23">
    <name type="scientific">Chlorella vulgaris</name>
    <name type="common">Green alga</name>
    <dbReference type="NCBI Taxonomy" id="3077"/>
    <lineage>
        <taxon>Eukaryota</taxon>
        <taxon>Viridiplantae</taxon>
        <taxon>Chlorophyta</taxon>
        <taxon>core chlorophytes</taxon>
        <taxon>Trebouxiophyceae</taxon>
        <taxon>Chlorellales</taxon>
        <taxon>Chlorellaceae</taxon>
        <taxon>Chlorella clade</taxon>
        <taxon>Chlorella</taxon>
    </lineage>
</organism>
<dbReference type="GO" id="GO:0003887">
    <property type="term" value="F:DNA-directed DNA polymerase activity"/>
    <property type="evidence" value="ECO:0007669"/>
    <property type="project" value="UniProtKB-KW"/>
</dbReference>
<accession>A0A9D4TUH5</accession>
<reference evidence="22" key="2">
    <citation type="submission" date="2020-11" db="EMBL/GenBank/DDBJ databases">
        <authorList>
            <person name="Cecchin M."/>
            <person name="Marcolungo L."/>
            <person name="Rossato M."/>
            <person name="Girolomoni L."/>
            <person name="Cosentino E."/>
            <person name="Cuine S."/>
            <person name="Li-Beisson Y."/>
            <person name="Delledonne M."/>
            <person name="Ballottari M."/>
        </authorList>
    </citation>
    <scope>NUCLEOTIDE SEQUENCE</scope>
    <source>
        <strain evidence="22">211/11P</strain>
        <tissue evidence="22">Whole cell</tissue>
    </source>
</reference>
<keyword evidence="8" id="KW-0479">Metal-binding</keyword>
<keyword evidence="11" id="KW-0269">Exonuclease</keyword>
<dbReference type="Gene3D" id="1.10.287.690">
    <property type="entry name" value="Helix hairpin bin"/>
    <property type="match status" value="1"/>
</dbReference>
<dbReference type="InterPro" id="IPR025687">
    <property type="entry name" value="Znf-C4pol"/>
</dbReference>
<feature type="domain" description="C4-type zinc-finger of DNA polymerase delta" evidence="21">
    <location>
        <begin position="1241"/>
        <end position="1322"/>
    </location>
</feature>
<keyword evidence="23" id="KW-1185">Reference proteome</keyword>
<evidence type="ECO:0000313" key="22">
    <source>
        <dbReference type="EMBL" id="KAI3433870.1"/>
    </source>
</evidence>
<comment type="catalytic activity">
    <reaction evidence="17">
        <text>DNA(n) + a 2'-deoxyribonucleoside 5'-triphosphate = DNA(n+1) + diphosphate</text>
        <dbReference type="Rhea" id="RHEA:22508"/>
        <dbReference type="Rhea" id="RHEA-COMP:17339"/>
        <dbReference type="Rhea" id="RHEA-COMP:17340"/>
        <dbReference type="ChEBI" id="CHEBI:33019"/>
        <dbReference type="ChEBI" id="CHEBI:61560"/>
        <dbReference type="ChEBI" id="CHEBI:173112"/>
        <dbReference type="EC" id="2.7.7.7"/>
    </reaction>
</comment>
<keyword evidence="6" id="KW-0548">Nucleotidyltransferase</keyword>
<keyword evidence="15" id="KW-0238">DNA-binding</keyword>
<dbReference type="OrthoDB" id="2414538at2759"/>
<evidence type="ECO:0000256" key="12">
    <source>
        <dbReference type="ARBA" id="ARBA00022932"/>
    </source>
</evidence>
<keyword evidence="9" id="KW-0378">Hydrolase</keyword>
<evidence type="ECO:0000256" key="16">
    <source>
        <dbReference type="ARBA" id="ARBA00024411"/>
    </source>
</evidence>
<dbReference type="EC" id="2.7.7.7" evidence="3"/>
<dbReference type="GO" id="GO:0045004">
    <property type="term" value="P:DNA replication proofreading"/>
    <property type="evidence" value="ECO:0007669"/>
    <property type="project" value="TreeGrafter"/>
</dbReference>
<dbReference type="GO" id="GO:0006287">
    <property type="term" value="P:base-excision repair, gap-filling"/>
    <property type="evidence" value="ECO:0007669"/>
    <property type="project" value="TreeGrafter"/>
</dbReference>
<evidence type="ECO:0000259" key="20">
    <source>
        <dbReference type="Pfam" id="PF03104"/>
    </source>
</evidence>
<keyword evidence="13" id="KW-0408">Iron</keyword>
<feature type="region of interest" description="Disordered" evidence="18">
    <location>
        <begin position="1189"/>
        <end position="1224"/>
    </location>
</feature>
<evidence type="ECO:0000256" key="13">
    <source>
        <dbReference type="ARBA" id="ARBA00023004"/>
    </source>
</evidence>
<dbReference type="Pfam" id="PF14260">
    <property type="entry name" value="zf-C4pol"/>
    <property type="match status" value="1"/>
</dbReference>
<dbReference type="InterPro" id="IPR042087">
    <property type="entry name" value="DNA_pol_B_thumb"/>
</dbReference>
<evidence type="ECO:0000256" key="11">
    <source>
        <dbReference type="ARBA" id="ARBA00022839"/>
    </source>
</evidence>
<dbReference type="GO" id="GO:0008296">
    <property type="term" value="F:3'-5'-DNA exonuclease activity"/>
    <property type="evidence" value="ECO:0007669"/>
    <property type="project" value="TreeGrafter"/>
</dbReference>
<dbReference type="InterPro" id="IPR023211">
    <property type="entry name" value="DNA_pol_palm_dom_sf"/>
</dbReference>
<dbReference type="PRINTS" id="PR00106">
    <property type="entry name" value="DNAPOLB"/>
</dbReference>
<feature type="compositionally biased region" description="Pro residues" evidence="18">
    <location>
        <begin position="1197"/>
        <end position="1211"/>
    </location>
</feature>
<dbReference type="Gene3D" id="3.30.342.10">
    <property type="entry name" value="DNA Polymerase, chain B, domain 1"/>
    <property type="match status" value="1"/>
</dbReference>
<evidence type="ECO:0000256" key="3">
    <source>
        <dbReference type="ARBA" id="ARBA00012417"/>
    </source>
</evidence>
<feature type="region of interest" description="Disordered" evidence="18">
    <location>
        <begin position="316"/>
        <end position="346"/>
    </location>
</feature>
<evidence type="ECO:0000256" key="6">
    <source>
        <dbReference type="ARBA" id="ARBA00022695"/>
    </source>
</evidence>
<comment type="cofactor">
    <cofactor evidence="1">
        <name>[4Fe-4S] cluster</name>
        <dbReference type="ChEBI" id="CHEBI:49883"/>
    </cofactor>
</comment>
<evidence type="ECO:0000256" key="7">
    <source>
        <dbReference type="ARBA" id="ARBA00022722"/>
    </source>
</evidence>
<dbReference type="InterPro" id="IPR006134">
    <property type="entry name" value="DNA-dir_DNA_pol_B_multi_dom"/>
</dbReference>
<evidence type="ECO:0000256" key="8">
    <source>
        <dbReference type="ARBA" id="ARBA00022723"/>
    </source>
</evidence>
<feature type="compositionally biased region" description="Gly residues" evidence="18">
    <location>
        <begin position="1214"/>
        <end position="1224"/>
    </location>
</feature>
<evidence type="ECO:0000256" key="15">
    <source>
        <dbReference type="ARBA" id="ARBA00023125"/>
    </source>
</evidence>
<dbReference type="Gene3D" id="3.90.1600.10">
    <property type="entry name" value="Palm domain of DNA polymerase"/>
    <property type="match status" value="1"/>
</dbReference>
<dbReference type="GO" id="GO:0006297">
    <property type="term" value="P:nucleotide-excision repair, DNA gap filling"/>
    <property type="evidence" value="ECO:0007669"/>
    <property type="project" value="TreeGrafter"/>
</dbReference>
<keyword evidence="12" id="KW-0239">DNA-directed DNA polymerase</keyword>
<evidence type="ECO:0000259" key="21">
    <source>
        <dbReference type="Pfam" id="PF14260"/>
    </source>
</evidence>
<evidence type="ECO:0000256" key="10">
    <source>
        <dbReference type="ARBA" id="ARBA00022833"/>
    </source>
</evidence>
<evidence type="ECO:0000256" key="2">
    <source>
        <dbReference type="ARBA" id="ARBA00005755"/>
    </source>
</evidence>